<organism evidence="3 5">
    <name type="scientific">Neisseria zoodegmatis</name>
    <dbReference type="NCBI Taxonomy" id="326523"/>
    <lineage>
        <taxon>Bacteria</taxon>
        <taxon>Pseudomonadati</taxon>
        <taxon>Pseudomonadota</taxon>
        <taxon>Betaproteobacteria</taxon>
        <taxon>Neisseriales</taxon>
        <taxon>Neisseriaceae</taxon>
        <taxon>Neisseria</taxon>
    </lineage>
</organism>
<name>A0AB38DSX3_9NEIS</name>
<reference evidence="2 4" key="1">
    <citation type="submission" date="2017-01" db="EMBL/GenBank/DDBJ databases">
        <authorList>
            <person name="Wolfgang W.J."/>
            <person name="Cole J."/>
            <person name="Wroblewski D."/>
            <person name="Mcginnis J."/>
            <person name="Musser K.A."/>
        </authorList>
    </citation>
    <scope>NUCLEOTIDE SEQUENCE [LARGE SCALE GENOMIC DNA]</scope>
    <source>
        <strain evidence="2 4">DSM 21643</strain>
    </source>
</reference>
<reference evidence="3 5" key="2">
    <citation type="submission" date="2017-06" db="EMBL/GenBank/DDBJ databases">
        <authorList>
            <consortium name="Pathogen Informatics"/>
        </authorList>
    </citation>
    <scope>NUCLEOTIDE SEQUENCE [LARGE SCALE GENOMIC DNA]</scope>
    <source>
        <strain evidence="3 5">NCTC12230</strain>
    </source>
</reference>
<evidence type="ECO:0000313" key="2">
    <source>
        <dbReference type="EMBL" id="OSI10941.1"/>
    </source>
</evidence>
<dbReference type="RefSeq" id="WP_085363029.1">
    <property type="nucleotide sequence ID" value="NZ_LT906434.1"/>
</dbReference>
<protein>
    <submittedName>
        <fullName evidence="3">Uncharacterized protein</fullName>
    </submittedName>
</protein>
<dbReference type="AlphaFoldDB" id="A0AB38DSX3"/>
<evidence type="ECO:0000313" key="4">
    <source>
        <dbReference type="Proteomes" id="UP000193466"/>
    </source>
</evidence>
<dbReference type="KEGG" id="nzo:SAMEA4504057_1688"/>
<dbReference type="Proteomes" id="UP000215033">
    <property type="component" value="Chromosome 1"/>
</dbReference>
<evidence type="ECO:0000313" key="5">
    <source>
        <dbReference type="Proteomes" id="UP000215033"/>
    </source>
</evidence>
<sequence>MNDIEIFLAKHQLADKQKKTSVLEPYQAEILELKEQGYSDKIIVRFLEEMKGVKVSQQWLNRYIRSCKKQAENSKPRPVPASVQPHSADDGQAGIPVTQIKIDEQEAERIGRLHNVRVGKRKFQQPDDIDVKDLT</sequence>
<evidence type="ECO:0000313" key="3">
    <source>
        <dbReference type="EMBL" id="SNU80176.1"/>
    </source>
</evidence>
<dbReference type="EMBL" id="LT906434">
    <property type="protein sequence ID" value="SNU80176.1"/>
    <property type="molecule type" value="Genomic_DNA"/>
</dbReference>
<evidence type="ECO:0000256" key="1">
    <source>
        <dbReference type="SAM" id="MobiDB-lite"/>
    </source>
</evidence>
<proteinExistence type="predicted"/>
<gene>
    <name evidence="2" type="ORF">BWD10_03240</name>
    <name evidence="3" type="ORF">SAMEA4504057_01688</name>
</gene>
<dbReference type="Proteomes" id="UP000193466">
    <property type="component" value="Unassembled WGS sequence"/>
</dbReference>
<accession>A0AB38DSX3</accession>
<dbReference type="EMBL" id="MTBM01000003">
    <property type="protein sequence ID" value="OSI10941.1"/>
    <property type="molecule type" value="Genomic_DNA"/>
</dbReference>
<keyword evidence="4" id="KW-1185">Reference proteome</keyword>
<feature type="region of interest" description="Disordered" evidence="1">
    <location>
        <begin position="70"/>
        <end position="94"/>
    </location>
</feature>